<dbReference type="AlphaFoldDB" id="A0A423WCB2"/>
<dbReference type="EMBL" id="LJZO01000007">
    <property type="protein sequence ID" value="ROW01041.1"/>
    <property type="molecule type" value="Genomic_DNA"/>
</dbReference>
<sequence length="633" mass="70750">MASPQCHLSSHSPSQLNILSLPDELLVEIFETVKLYKPANGARNVSFASSSGDIANTRLVCRRFAACSSHLLVHHVRVEGMNPESLERLEAISRHPTIGKGVRIVRLVAKFYTPRLANDLRQFAAYAVNTAFAAAFRYKEAFEEEERQVDMDDPEEVERIGRREEECAEVMENVRAVLKTWCRAGIDQTEDVTGSSNADLDKPDEAYVTLQRRNSGGKDEMEEARNLQLLHLAHGLYRLRYRKQEKLRRDGAFVHRFAAAMARMPRAKELEIHDFEHNDDDDDNEDEEDGGHERDVLPGDPYAGLLDIDTITQPMSWSEATDRDLGDPPVELLFRLPTAIQKVGARLDRIAVQTTTCAEHYYPLLRRASAQDALDLSTAISKMRLRSFIFLHQRELKPRVRRTPSQGDIDAFGALIAAMTNSDALERLWVRLDLGWADGGLDPDRRLSLGRLLLPAGPDSSSSLLPPASWRRLRDVHLSGFALHLADLERLAARLAAAGARLGFLTLQKVHLLSGTWSEALEILRAVEVDWEKEVVEPTGAECGHVSMVMDGRYDVVFGRLDGISSLAEDFINGDREQNPLKEEYSVVMEYSVDGEEVLVEVTAGDESGGFSEVDEPGYDVPDVVTQVVTQAV</sequence>
<evidence type="ECO:0000256" key="1">
    <source>
        <dbReference type="SAM" id="MobiDB-lite"/>
    </source>
</evidence>
<evidence type="ECO:0000313" key="2">
    <source>
        <dbReference type="EMBL" id="ROW01041.1"/>
    </source>
</evidence>
<keyword evidence="3" id="KW-1185">Reference proteome</keyword>
<protein>
    <submittedName>
        <fullName evidence="2">Uncharacterized protein</fullName>
    </submittedName>
</protein>
<accession>A0A423WCB2</accession>
<gene>
    <name evidence="2" type="ORF">VSDG_02855</name>
</gene>
<proteinExistence type="predicted"/>
<dbReference type="STRING" id="252740.A0A423WCB2"/>
<feature type="compositionally biased region" description="Acidic residues" evidence="1">
    <location>
        <begin position="277"/>
        <end position="290"/>
    </location>
</feature>
<organism evidence="2 3">
    <name type="scientific">Cytospora chrysosperma</name>
    <name type="common">Cytospora canker fungus</name>
    <name type="synonym">Sphaeria chrysosperma</name>
    <dbReference type="NCBI Taxonomy" id="252740"/>
    <lineage>
        <taxon>Eukaryota</taxon>
        <taxon>Fungi</taxon>
        <taxon>Dikarya</taxon>
        <taxon>Ascomycota</taxon>
        <taxon>Pezizomycotina</taxon>
        <taxon>Sordariomycetes</taxon>
        <taxon>Sordariomycetidae</taxon>
        <taxon>Diaporthales</taxon>
        <taxon>Cytosporaceae</taxon>
        <taxon>Cytospora</taxon>
    </lineage>
</organism>
<comment type="caution">
    <text evidence="2">The sequence shown here is derived from an EMBL/GenBank/DDBJ whole genome shotgun (WGS) entry which is preliminary data.</text>
</comment>
<feature type="region of interest" description="Disordered" evidence="1">
    <location>
        <begin position="271"/>
        <end position="301"/>
    </location>
</feature>
<reference evidence="2 3" key="1">
    <citation type="submission" date="2015-09" db="EMBL/GenBank/DDBJ databases">
        <title>Host preference determinants of Valsa canker pathogens revealed by comparative genomics.</title>
        <authorList>
            <person name="Yin Z."/>
            <person name="Huang L."/>
        </authorList>
    </citation>
    <scope>NUCLEOTIDE SEQUENCE [LARGE SCALE GENOMIC DNA]</scope>
    <source>
        <strain evidence="2 3">YSFL</strain>
    </source>
</reference>
<dbReference type="Proteomes" id="UP000284375">
    <property type="component" value="Unassembled WGS sequence"/>
</dbReference>
<dbReference type="OrthoDB" id="3759773at2759"/>
<name>A0A423WCB2_CYTCH</name>
<evidence type="ECO:0000313" key="3">
    <source>
        <dbReference type="Proteomes" id="UP000284375"/>
    </source>
</evidence>